<accession>A0ABR9UTZ9</accession>
<sequence>MLRIQKLLYPTNLLITAIALTLAACSTNQTTTTSPDSANPSPTINIPGVTHVGEINFTTTSTGAQGFFDAVNGSNATRVEVSGTNPINVYGWAILANKGRPADNVIITYGDNDTVVAVAPVNVERPDIVKILNNSAFANSGWNINIDAATLPEGSVILKAWAYDSETKEATQLTTTPEIIVTR</sequence>
<feature type="signal peptide" evidence="1">
    <location>
        <begin position="1"/>
        <end position="23"/>
    </location>
</feature>
<protein>
    <submittedName>
        <fullName evidence="2">Uncharacterized protein</fullName>
    </submittedName>
</protein>
<keyword evidence="1" id="KW-0732">Signal</keyword>
<dbReference type="RefSeq" id="WP_193932915.1">
    <property type="nucleotide sequence ID" value="NZ_CAWPMZ010000071.1"/>
</dbReference>
<dbReference type="EMBL" id="JADEWN010000039">
    <property type="protein sequence ID" value="MBE9191775.1"/>
    <property type="molecule type" value="Genomic_DNA"/>
</dbReference>
<proteinExistence type="predicted"/>
<comment type="caution">
    <text evidence="2">The sequence shown here is derived from an EMBL/GenBank/DDBJ whole genome shotgun (WGS) entry which is preliminary data.</text>
</comment>
<reference evidence="2 3" key="1">
    <citation type="submission" date="2020-10" db="EMBL/GenBank/DDBJ databases">
        <authorList>
            <person name="Castelo-Branco R."/>
            <person name="Eusebio N."/>
            <person name="Adriana R."/>
            <person name="Vieira A."/>
            <person name="Brugerolle De Fraissinette N."/>
            <person name="Rezende De Castro R."/>
            <person name="Schneider M.P."/>
            <person name="Vasconcelos V."/>
            <person name="Leao P.N."/>
        </authorList>
    </citation>
    <scope>NUCLEOTIDE SEQUENCE [LARGE SCALE GENOMIC DNA]</scope>
    <source>
        <strain evidence="2 3">LEGE 06123</strain>
    </source>
</reference>
<evidence type="ECO:0000256" key="1">
    <source>
        <dbReference type="SAM" id="SignalP"/>
    </source>
</evidence>
<dbReference type="PROSITE" id="PS51257">
    <property type="entry name" value="PROKAR_LIPOPROTEIN"/>
    <property type="match status" value="1"/>
</dbReference>
<evidence type="ECO:0000313" key="2">
    <source>
        <dbReference type="EMBL" id="MBE9191775.1"/>
    </source>
</evidence>
<keyword evidence="3" id="KW-1185">Reference proteome</keyword>
<organism evidence="2 3">
    <name type="scientific">Gloeocapsopsis crepidinum LEGE 06123</name>
    <dbReference type="NCBI Taxonomy" id="588587"/>
    <lineage>
        <taxon>Bacteria</taxon>
        <taxon>Bacillati</taxon>
        <taxon>Cyanobacteriota</taxon>
        <taxon>Cyanophyceae</taxon>
        <taxon>Oscillatoriophycideae</taxon>
        <taxon>Chroococcales</taxon>
        <taxon>Chroococcaceae</taxon>
        <taxon>Gloeocapsopsis</taxon>
    </lineage>
</organism>
<dbReference type="Proteomes" id="UP000651156">
    <property type="component" value="Unassembled WGS sequence"/>
</dbReference>
<evidence type="ECO:0000313" key="3">
    <source>
        <dbReference type="Proteomes" id="UP000651156"/>
    </source>
</evidence>
<name>A0ABR9UTZ9_9CHRO</name>
<feature type="chain" id="PRO_5045519054" evidence="1">
    <location>
        <begin position="24"/>
        <end position="183"/>
    </location>
</feature>
<gene>
    <name evidence="2" type="ORF">IQ230_15740</name>
</gene>